<evidence type="ECO:0000313" key="3">
    <source>
        <dbReference type="EMBL" id="PCJ00737.1"/>
    </source>
</evidence>
<dbReference type="InterPro" id="IPR023485">
    <property type="entry name" value="Ptyr_pPase"/>
</dbReference>
<feature type="domain" description="Phosphotyrosine protein phosphatase I" evidence="2">
    <location>
        <begin position="7"/>
        <end position="140"/>
    </location>
</feature>
<dbReference type="GO" id="GO:0046685">
    <property type="term" value="P:response to arsenic-containing substance"/>
    <property type="evidence" value="ECO:0007669"/>
    <property type="project" value="UniProtKB-KW"/>
</dbReference>
<dbReference type="InterPro" id="IPR036196">
    <property type="entry name" value="Ptyr_pPase_sf"/>
</dbReference>
<dbReference type="Pfam" id="PF01451">
    <property type="entry name" value="LMWPc"/>
    <property type="match status" value="1"/>
</dbReference>
<dbReference type="SMART" id="SM00226">
    <property type="entry name" value="LMWPc"/>
    <property type="match status" value="1"/>
</dbReference>
<dbReference type="AlphaFoldDB" id="A0A2A4Z142"/>
<comment type="caution">
    <text evidence="3">The sequence shown here is derived from an EMBL/GenBank/DDBJ whole genome shotgun (WGS) entry which is preliminary data.</text>
</comment>
<accession>A0A2A4Z142</accession>
<evidence type="ECO:0000259" key="2">
    <source>
        <dbReference type="SMART" id="SM00226"/>
    </source>
</evidence>
<gene>
    <name evidence="3" type="ORF">COB13_09005</name>
</gene>
<protein>
    <submittedName>
        <fullName evidence="3">Low molecular weight phosphatase family protein</fullName>
    </submittedName>
</protein>
<sequence length="158" mass="17529">MTKNSKLNILILCTGNSCRSIMAEALFNHLGSDQFNAFSAGSKPSGRVHPTSLKTLKSQGIETDGYRSKSWDEFSDQKIDIVITVCGNAAAETCPLYIASNGQQPLKTHWGVEDPDGHDDAEFLRVFKILEKRVHTLVNRQTDTKITHAFLNKIGHIE</sequence>
<dbReference type="Gene3D" id="3.40.50.2300">
    <property type="match status" value="1"/>
</dbReference>
<dbReference type="PANTHER" id="PTHR43428">
    <property type="entry name" value="ARSENATE REDUCTASE"/>
    <property type="match status" value="1"/>
</dbReference>
<proteinExistence type="predicted"/>
<name>A0A2A4Z142_9PROT</name>
<dbReference type="EMBL" id="NVUS01000010">
    <property type="protein sequence ID" value="PCJ00737.1"/>
    <property type="molecule type" value="Genomic_DNA"/>
</dbReference>
<dbReference type="SUPFAM" id="SSF52788">
    <property type="entry name" value="Phosphotyrosine protein phosphatases I"/>
    <property type="match status" value="1"/>
</dbReference>
<reference evidence="3" key="2">
    <citation type="journal article" date="2018" name="ISME J.">
        <title>A dynamic microbial community with high functional redundancy inhabits the cold, oxic subseafloor aquifer.</title>
        <authorList>
            <person name="Tully B.J."/>
            <person name="Wheat C.G."/>
            <person name="Glazer B.T."/>
            <person name="Huber J.A."/>
        </authorList>
    </citation>
    <scope>NUCLEOTIDE SEQUENCE</scope>
    <source>
        <strain evidence="3">NORP83</strain>
    </source>
</reference>
<organism evidence="3">
    <name type="scientific">OCS116 cluster bacterium</name>
    <dbReference type="NCBI Taxonomy" id="2030921"/>
    <lineage>
        <taxon>Bacteria</taxon>
        <taxon>Pseudomonadati</taxon>
        <taxon>Pseudomonadota</taxon>
        <taxon>Alphaproteobacteria</taxon>
        <taxon>OCS116 cluster</taxon>
    </lineage>
</organism>
<reference key="1">
    <citation type="submission" date="2017-08" db="EMBL/GenBank/DDBJ databases">
        <title>A dynamic microbial community with high functional redundancy inhabits the cold, oxic subseafloor aquifer.</title>
        <authorList>
            <person name="Tully B.J."/>
            <person name="Wheat C.G."/>
            <person name="Glazer B.T."/>
            <person name="Huber J.A."/>
        </authorList>
    </citation>
    <scope>NUCLEOTIDE SEQUENCE [LARGE SCALE GENOMIC DNA]</scope>
</reference>
<dbReference type="PANTHER" id="PTHR43428:SF1">
    <property type="entry name" value="ARSENATE REDUCTASE"/>
    <property type="match status" value="1"/>
</dbReference>
<evidence type="ECO:0000256" key="1">
    <source>
        <dbReference type="ARBA" id="ARBA00022849"/>
    </source>
</evidence>
<dbReference type="CDD" id="cd16345">
    <property type="entry name" value="LMWP_ArsC"/>
    <property type="match status" value="1"/>
</dbReference>
<keyword evidence="1" id="KW-0059">Arsenical resistance</keyword>